<keyword evidence="4 5" id="KW-0472">Membrane</keyword>
<feature type="transmembrane region" description="Helical" evidence="5">
    <location>
        <begin position="289"/>
        <end position="309"/>
    </location>
</feature>
<comment type="caution">
    <text evidence="6">The sequence shown here is derived from an EMBL/GenBank/DDBJ whole genome shotgun (WGS) entry which is preliminary data.</text>
</comment>
<dbReference type="RefSeq" id="WP_094015436.1">
    <property type="nucleotide sequence ID" value="NZ_NMQW01000018.1"/>
</dbReference>
<keyword evidence="7" id="KW-1185">Reference proteome</keyword>
<organism evidence="6 7">
    <name type="scientific">Paenibacillus rigui</name>
    <dbReference type="NCBI Taxonomy" id="554312"/>
    <lineage>
        <taxon>Bacteria</taxon>
        <taxon>Bacillati</taxon>
        <taxon>Bacillota</taxon>
        <taxon>Bacilli</taxon>
        <taxon>Bacillales</taxon>
        <taxon>Paenibacillaceae</taxon>
        <taxon>Paenibacillus</taxon>
    </lineage>
</organism>
<dbReference type="InterPro" id="IPR002657">
    <property type="entry name" value="BilAc:Na_symport/Acr3"/>
</dbReference>
<feature type="transmembrane region" description="Helical" evidence="5">
    <location>
        <begin position="39"/>
        <end position="57"/>
    </location>
</feature>
<dbReference type="PANTHER" id="PTHR10361:SF28">
    <property type="entry name" value="P3 PROTEIN-RELATED"/>
    <property type="match status" value="1"/>
</dbReference>
<dbReference type="EMBL" id="NMQW01000018">
    <property type="protein sequence ID" value="OXM85759.1"/>
    <property type="molecule type" value="Genomic_DNA"/>
</dbReference>
<keyword evidence="3 5" id="KW-1133">Transmembrane helix</keyword>
<dbReference type="InterPro" id="IPR038770">
    <property type="entry name" value="Na+/solute_symporter_sf"/>
</dbReference>
<evidence type="ECO:0000256" key="4">
    <source>
        <dbReference type="ARBA" id="ARBA00023136"/>
    </source>
</evidence>
<dbReference type="InterPro" id="IPR004710">
    <property type="entry name" value="Bilac:Na_transpt"/>
</dbReference>
<protein>
    <recommendedName>
        <fullName evidence="8">Bile acid:sodium symporter</fullName>
    </recommendedName>
</protein>
<accession>A0A229US69</accession>
<keyword evidence="2 5" id="KW-0812">Transmembrane</keyword>
<dbReference type="Gene3D" id="1.20.1530.20">
    <property type="match status" value="1"/>
</dbReference>
<evidence type="ECO:0000256" key="1">
    <source>
        <dbReference type="ARBA" id="ARBA00004141"/>
    </source>
</evidence>
<evidence type="ECO:0000256" key="5">
    <source>
        <dbReference type="SAM" id="Phobius"/>
    </source>
</evidence>
<feature type="transmembrane region" description="Helical" evidence="5">
    <location>
        <begin position="69"/>
        <end position="87"/>
    </location>
</feature>
<dbReference type="OrthoDB" id="1551454at2"/>
<feature type="transmembrane region" description="Helical" evidence="5">
    <location>
        <begin position="164"/>
        <end position="185"/>
    </location>
</feature>
<feature type="transmembrane region" description="Helical" evidence="5">
    <location>
        <begin position="14"/>
        <end position="33"/>
    </location>
</feature>
<sequence>MGILRTTNTLLEKWIYLLMPSIMVLGMTIGGSLAPWTAWTSFLFMLLTFLSSLNADYRKFVHVIRKPALLLTFLIFAHLVIPWTVFQMSSRLFFGQAELAAGITLSTLLPLGVTSIFWVAYNKGNVETTLSLVSIDTILSPLIVPLTLSLILSSQVQLQTEALIVSLFKLVLIPTVAGMLVGEYVKKKEERVWFKPASALLGKACLYFIVLLNAASISGQLHLIRDHVGSIIAAVFGTMVFGYVVNFGISKLFTQAHEDHIAISYSGGVRNYTVGVVLATTFFEPIVALPVLLAMLLQHPMALLFYYFFRWVQRKNRHAENAAKQGAAS</sequence>
<evidence type="ECO:0000313" key="7">
    <source>
        <dbReference type="Proteomes" id="UP000215509"/>
    </source>
</evidence>
<gene>
    <name evidence="6" type="ORF">CF651_13735</name>
</gene>
<dbReference type="AlphaFoldDB" id="A0A229US69"/>
<feature type="transmembrane region" description="Helical" evidence="5">
    <location>
        <begin position="261"/>
        <end position="283"/>
    </location>
</feature>
<feature type="transmembrane region" description="Helical" evidence="5">
    <location>
        <begin position="99"/>
        <end position="121"/>
    </location>
</feature>
<dbReference type="Pfam" id="PF01758">
    <property type="entry name" value="SBF"/>
    <property type="match status" value="1"/>
</dbReference>
<dbReference type="GO" id="GO:0016020">
    <property type="term" value="C:membrane"/>
    <property type="evidence" value="ECO:0007669"/>
    <property type="project" value="UniProtKB-SubCell"/>
</dbReference>
<feature type="transmembrane region" description="Helical" evidence="5">
    <location>
        <begin position="228"/>
        <end position="249"/>
    </location>
</feature>
<feature type="transmembrane region" description="Helical" evidence="5">
    <location>
        <begin position="197"/>
        <end position="216"/>
    </location>
</feature>
<dbReference type="Proteomes" id="UP000215509">
    <property type="component" value="Unassembled WGS sequence"/>
</dbReference>
<dbReference type="PANTHER" id="PTHR10361">
    <property type="entry name" value="SODIUM-BILE ACID COTRANSPORTER"/>
    <property type="match status" value="1"/>
</dbReference>
<evidence type="ECO:0000256" key="3">
    <source>
        <dbReference type="ARBA" id="ARBA00022989"/>
    </source>
</evidence>
<evidence type="ECO:0000313" key="6">
    <source>
        <dbReference type="EMBL" id="OXM85759.1"/>
    </source>
</evidence>
<name>A0A229US69_9BACL</name>
<evidence type="ECO:0000256" key="2">
    <source>
        <dbReference type="ARBA" id="ARBA00022692"/>
    </source>
</evidence>
<reference evidence="6 7" key="1">
    <citation type="submission" date="2017-07" db="EMBL/GenBank/DDBJ databases">
        <title>Genome sequencing and assembly of Paenibacillus rigui.</title>
        <authorList>
            <person name="Mayilraj S."/>
        </authorList>
    </citation>
    <scope>NUCLEOTIDE SEQUENCE [LARGE SCALE GENOMIC DNA]</scope>
    <source>
        <strain evidence="6 7">JCM 16352</strain>
    </source>
</reference>
<feature type="transmembrane region" description="Helical" evidence="5">
    <location>
        <begin position="133"/>
        <end position="152"/>
    </location>
</feature>
<proteinExistence type="predicted"/>
<comment type="subcellular location">
    <subcellularLocation>
        <location evidence="1">Membrane</location>
        <topology evidence="1">Multi-pass membrane protein</topology>
    </subcellularLocation>
</comment>
<evidence type="ECO:0008006" key="8">
    <source>
        <dbReference type="Google" id="ProtNLM"/>
    </source>
</evidence>